<accession>A0ABV8DBE7</accession>
<dbReference type="RefSeq" id="WP_162239757.1">
    <property type="nucleotide sequence ID" value="NZ_JAMXAX010000009.1"/>
</dbReference>
<keyword evidence="3" id="KW-1185">Reference proteome</keyword>
<keyword evidence="1" id="KW-1133">Transmembrane helix</keyword>
<keyword evidence="1" id="KW-0472">Membrane</keyword>
<proteinExistence type="predicted"/>
<dbReference type="Proteomes" id="UP001595693">
    <property type="component" value="Unassembled WGS sequence"/>
</dbReference>
<keyword evidence="1" id="KW-0812">Transmembrane</keyword>
<protein>
    <submittedName>
        <fullName evidence="2">Uncharacterized protein</fullName>
    </submittedName>
</protein>
<evidence type="ECO:0000313" key="3">
    <source>
        <dbReference type="Proteomes" id="UP001595693"/>
    </source>
</evidence>
<feature type="transmembrane region" description="Helical" evidence="1">
    <location>
        <begin position="6"/>
        <end position="28"/>
    </location>
</feature>
<gene>
    <name evidence="2" type="ORF">ACFOW3_13605</name>
</gene>
<evidence type="ECO:0000313" key="2">
    <source>
        <dbReference type="EMBL" id="MFC3935652.1"/>
    </source>
</evidence>
<dbReference type="EMBL" id="JBHSAJ010000037">
    <property type="protein sequence ID" value="MFC3935652.1"/>
    <property type="molecule type" value="Genomic_DNA"/>
</dbReference>
<evidence type="ECO:0000256" key="1">
    <source>
        <dbReference type="SAM" id="Phobius"/>
    </source>
</evidence>
<organism evidence="2 3">
    <name type="scientific">Acidovorax facilis</name>
    <dbReference type="NCBI Taxonomy" id="12917"/>
    <lineage>
        <taxon>Bacteria</taxon>
        <taxon>Pseudomonadati</taxon>
        <taxon>Pseudomonadota</taxon>
        <taxon>Betaproteobacteria</taxon>
        <taxon>Burkholderiales</taxon>
        <taxon>Comamonadaceae</taxon>
        <taxon>Acidovorax</taxon>
    </lineage>
</organism>
<feature type="transmembrane region" description="Helical" evidence="1">
    <location>
        <begin position="40"/>
        <end position="57"/>
    </location>
</feature>
<reference evidence="3" key="1">
    <citation type="journal article" date="2019" name="Int. J. Syst. Evol. Microbiol.">
        <title>The Global Catalogue of Microorganisms (GCM) 10K type strain sequencing project: providing services to taxonomists for standard genome sequencing and annotation.</title>
        <authorList>
            <consortium name="The Broad Institute Genomics Platform"/>
            <consortium name="The Broad Institute Genome Sequencing Center for Infectious Disease"/>
            <person name="Wu L."/>
            <person name="Ma J."/>
        </authorList>
    </citation>
    <scope>NUCLEOTIDE SEQUENCE [LARGE SCALE GENOMIC DNA]</scope>
    <source>
        <strain evidence="3">CCUG 2113</strain>
    </source>
</reference>
<name>A0ABV8DBE7_9BURK</name>
<sequence>MNYFLWVMVVILAVDVAGKGLMVGTGMFPPRSRGATCFDLILNVVLLCWVVALLMGVK</sequence>
<comment type="caution">
    <text evidence="2">The sequence shown here is derived from an EMBL/GenBank/DDBJ whole genome shotgun (WGS) entry which is preliminary data.</text>
</comment>